<name>A0A1S3D052_DIACI</name>
<gene>
    <name evidence="3" type="primary">LOC103508608</name>
</gene>
<evidence type="ECO:0000313" key="2">
    <source>
        <dbReference type="Proteomes" id="UP000079169"/>
    </source>
</evidence>
<dbReference type="InterPro" id="IPR018631">
    <property type="entry name" value="AAA-ATPase-like_dom"/>
</dbReference>
<dbReference type="GeneID" id="103508608"/>
<dbReference type="PANTHER" id="PTHR34825">
    <property type="entry name" value="CONSERVED PROTEIN, WITH A WEAK D-GALACTARATE DEHYDRATASE/ALTRONATE HYDROLASE DOMAIN"/>
    <property type="match status" value="1"/>
</dbReference>
<evidence type="ECO:0000313" key="3">
    <source>
        <dbReference type="RefSeq" id="XP_008471387.1"/>
    </source>
</evidence>
<evidence type="ECO:0000259" key="1">
    <source>
        <dbReference type="Pfam" id="PF09820"/>
    </source>
</evidence>
<dbReference type="AlphaFoldDB" id="A0A1S3D052"/>
<accession>A0A1S3D052</accession>
<dbReference type="PANTHER" id="PTHR34825:SF1">
    <property type="entry name" value="AAA-ATPASE-LIKE DOMAIN-CONTAINING PROTEIN"/>
    <property type="match status" value="1"/>
</dbReference>
<proteinExistence type="predicted"/>
<protein>
    <submittedName>
        <fullName evidence="3">Uncharacterized protein LOC103508608</fullName>
    </submittedName>
</protein>
<sequence>MAVVHKTRGSNFDNPNIGYKRLKVSGSAICKKMCEYPVIHLDLGDIDGYNESDILWTLYDKIDDVYKKQFPFLNETSYMHALSEENDVKLRYGRFSERGTVEYGEFKKSLTFLSNLLYKVYHNEPVILIDNYDKSLLNLYLKYGPNHESSLTLRKALEDLLKKSLKHNPRLRKAFITGVFPCAKYDLLSKIDVLDCNVFNPYFGRDFGLTEMEVFELVGHMATSKLEKIMDFYLGYAHGNQTKLANPYSIMNVLLSNGVVKPYWPSKEDVKVFNKALKIYYKHDYKTLMSGEALPNIYLSQKLKLSEVIEPENLLEMLVYNGYLTAIPSQTKDVPLKRKMPGQNKNETVVTTITFHNVTIPNREILTAFHKIIRKENKEKLQNANEGEVKEE</sequence>
<organism evidence="2 3">
    <name type="scientific">Diaphorina citri</name>
    <name type="common">Asian citrus psyllid</name>
    <dbReference type="NCBI Taxonomy" id="121845"/>
    <lineage>
        <taxon>Eukaryota</taxon>
        <taxon>Metazoa</taxon>
        <taxon>Ecdysozoa</taxon>
        <taxon>Arthropoda</taxon>
        <taxon>Hexapoda</taxon>
        <taxon>Insecta</taxon>
        <taxon>Pterygota</taxon>
        <taxon>Neoptera</taxon>
        <taxon>Paraneoptera</taxon>
        <taxon>Hemiptera</taxon>
        <taxon>Sternorrhyncha</taxon>
        <taxon>Psylloidea</taxon>
        <taxon>Psyllidae</taxon>
        <taxon>Diaphorininae</taxon>
        <taxon>Diaphorina</taxon>
    </lineage>
</organism>
<dbReference type="KEGG" id="dci:103508608"/>
<keyword evidence="2" id="KW-1185">Reference proteome</keyword>
<dbReference type="RefSeq" id="XP_008471387.1">
    <property type="nucleotide sequence ID" value="XM_008473165.2"/>
</dbReference>
<dbReference type="Pfam" id="PF09820">
    <property type="entry name" value="AAA-ATPase_like"/>
    <property type="match status" value="1"/>
</dbReference>
<feature type="domain" description="AAA-ATPase-like" evidence="1">
    <location>
        <begin position="31"/>
        <end position="187"/>
    </location>
</feature>
<dbReference type="PaxDb" id="121845-A0A1S3D052"/>
<dbReference type="STRING" id="121845.A0A1S3D052"/>
<dbReference type="Proteomes" id="UP000079169">
    <property type="component" value="Unplaced"/>
</dbReference>
<reference evidence="3" key="1">
    <citation type="submission" date="2025-08" db="UniProtKB">
        <authorList>
            <consortium name="RefSeq"/>
        </authorList>
    </citation>
    <scope>IDENTIFICATION</scope>
</reference>